<keyword evidence="8" id="KW-1185">Reference proteome</keyword>
<name>A0ABD3P0H1_9STRA</name>
<dbReference type="GO" id="GO:0005730">
    <property type="term" value="C:nucleolus"/>
    <property type="evidence" value="ECO:0007669"/>
    <property type="project" value="UniProtKB-SubCell"/>
</dbReference>
<proteinExistence type="inferred from homology"/>
<sequence>MPVSIAGGGGRGGGGGGGGGGDDAPDRPPPPLFERSRLRASSSRGTRVRGEDDHCVYEASVPGRGLDGRLTRAYVCAFDKKRGTLRLVPTAERGSIFALEQRTKEYDGRRGGGGGGGGTGAGAGTAAAAGGGGGGGGNDDVTTTTTAAGGGGSMSASDRMQMLVDSFGSRKKQKVMNSRASNRVNIHSVVGTGEVMMESVAGQEGISRENKRGMMEGGGAKVNNVDAAYEQARRKMLPHYDVDADAPCKVYDAQSIAGTLAWDRVSRIVEKVLEKRESPDGDQDWIGALLGANGSHRPQSLTTLLESIDPAKKGSNYRIKVVFFLFLVLKLHTKIQRSRGRIIEGGSLDDCISKLYVPHEVGMRLFELFMSARGGDGAVGYVASQQQKTKLSAHILILYVIASGKEMSVSSVNQLCRDMKVDVKEASLVLREAGFAVKKYGARDVGASLSVPLKFPPPKRVKRT</sequence>
<evidence type="ECO:0000256" key="4">
    <source>
        <dbReference type="ARBA" id="ARBA00023163"/>
    </source>
</evidence>
<comment type="similarity">
    <text evidence="2">Belongs to the eukaryotic RPA49/POLR1E RNA polymerase subunit family.</text>
</comment>
<evidence type="ECO:0000313" key="8">
    <source>
        <dbReference type="Proteomes" id="UP001530315"/>
    </source>
</evidence>
<dbReference type="AlphaFoldDB" id="A0ABD3P0H1"/>
<gene>
    <name evidence="7" type="ORF">ACHAW5_002413</name>
</gene>
<protein>
    <submittedName>
        <fullName evidence="7">Uncharacterized protein</fullName>
    </submittedName>
</protein>
<reference evidence="7 8" key="1">
    <citation type="submission" date="2024-10" db="EMBL/GenBank/DDBJ databases">
        <title>Updated reference genomes for cyclostephanoid diatoms.</title>
        <authorList>
            <person name="Roberts W.R."/>
            <person name="Alverson A.J."/>
        </authorList>
    </citation>
    <scope>NUCLEOTIDE SEQUENCE [LARGE SCALE GENOMIC DNA]</scope>
    <source>
        <strain evidence="7 8">AJA276-08</strain>
    </source>
</reference>
<feature type="compositionally biased region" description="Gly residues" evidence="6">
    <location>
        <begin position="129"/>
        <end position="138"/>
    </location>
</feature>
<feature type="compositionally biased region" description="Gly residues" evidence="6">
    <location>
        <begin position="1"/>
        <end position="22"/>
    </location>
</feature>
<keyword evidence="5" id="KW-0539">Nucleus</keyword>
<evidence type="ECO:0000256" key="2">
    <source>
        <dbReference type="ARBA" id="ARBA00009430"/>
    </source>
</evidence>
<dbReference type="Proteomes" id="UP001530315">
    <property type="component" value="Unassembled WGS sequence"/>
</dbReference>
<dbReference type="Pfam" id="PF06870">
    <property type="entry name" value="RNA_pol_I_A49"/>
    <property type="match status" value="1"/>
</dbReference>
<feature type="region of interest" description="Disordered" evidence="6">
    <location>
        <begin position="129"/>
        <end position="156"/>
    </location>
</feature>
<accession>A0ABD3P0H1</accession>
<feature type="region of interest" description="Disordered" evidence="6">
    <location>
        <begin position="1"/>
        <end position="50"/>
    </location>
</feature>
<evidence type="ECO:0000256" key="3">
    <source>
        <dbReference type="ARBA" id="ARBA00022478"/>
    </source>
</evidence>
<organism evidence="7 8">
    <name type="scientific">Stephanodiscus triporus</name>
    <dbReference type="NCBI Taxonomy" id="2934178"/>
    <lineage>
        <taxon>Eukaryota</taxon>
        <taxon>Sar</taxon>
        <taxon>Stramenopiles</taxon>
        <taxon>Ochrophyta</taxon>
        <taxon>Bacillariophyta</taxon>
        <taxon>Coscinodiscophyceae</taxon>
        <taxon>Thalassiosirophycidae</taxon>
        <taxon>Stephanodiscales</taxon>
        <taxon>Stephanodiscaceae</taxon>
        <taxon>Stephanodiscus</taxon>
    </lineage>
</organism>
<keyword evidence="3" id="KW-0240">DNA-directed RNA polymerase</keyword>
<evidence type="ECO:0000313" key="7">
    <source>
        <dbReference type="EMBL" id="KAL3781147.1"/>
    </source>
</evidence>
<dbReference type="InterPro" id="IPR009668">
    <property type="entry name" value="RNA_pol-assoc_fac_A49-like"/>
</dbReference>
<evidence type="ECO:0000256" key="6">
    <source>
        <dbReference type="SAM" id="MobiDB-lite"/>
    </source>
</evidence>
<dbReference type="GO" id="GO:0000428">
    <property type="term" value="C:DNA-directed RNA polymerase complex"/>
    <property type="evidence" value="ECO:0007669"/>
    <property type="project" value="UniProtKB-KW"/>
</dbReference>
<evidence type="ECO:0000256" key="5">
    <source>
        <dbReference type="ARBA" id="ARBA00023242"/>
    </source>
</evidence>
<comment type="caution">
    <text evidence="7">The sequence shown here is derived from an EMBL/GenBank/DDBJ whole genome shotgun (WGS) entry which is preliminary data.</text>
</comment>
<evidence type="ECO:0000256" key="1">
    <source>
        <dbReference type="ARBA" id="ARBA00004604"/>
    </source>
</evidence>
<dbReference type="PANTHER" id="PTHR14440">
    <property type="entry name" value="DNA-DIRECTED RNA POLYMERASE I SUBUNIT RPA49"/>
    <property type="match status" value="1"/>
</dbReference>
<keyword evidence="4" id="KW-0804">Transcription</keyword>
<dbReference type="EMBL" id="JALLAZ020001082">
    <property type="protein sequence ID" value="KAL3781147.1"/>
    <property type="molecule type" value="Genomic_DNA"/>
</dbReference>
<comment type="subcellular location">
    <subcellularLocation>
        <location evidence="1">Nucleus</location>
        <location evidence="1">Nucleolus</location>
    </subcellularLocation>
</comment>